<dbReference type="EMBL" id="JABEYC010000397">
    <property type="protein sequence ID" value="KAF4978067.1"/>
    <property type="molecule type" value="Genomic_DNA"/>
</dbReference>
<dbReference type="InterPro" id="IPR033140">
    <property type="entry name" value="Lipase_GDXG_put_SER_AS"/>
</dbReference>
<evidence type="ECO:0000256" key="2">
    <source>
        <dbReference type="ARBA" id="ARBA00022801"/>
    </source>
</evidence>
<reference evidence="6" key="1">
    <citation type="journal article" date="2020" name="BMC Genomics">
        <title>Correction to: Identification and distribution of gene clusters required for synthesis of sphingolipid metabolism inhibitors in diverse species of the filamentous fungus Fusarium.</title>
        <authorList>
            <person name="Kim H.S."/>
            <person name="Lohmar J.M."/>
            <person name="Busman M."/>
            <person name="Brown D.W."/>
            <person name="Naumann T.A."/>
            <person name="Divon H.H."/>
            <person name="Lysoe E."/>
            <person name="Uhlig S."/>
            <person name="Proctor R.H."/>
        </authorList>
    </citation>
    <scope>NUCLEOTIDE SEQUENCE</scope>
    <source>
        <strain evidence="6">NRRL 22465</strain>
    </source>
</reference>
<protein>
    <recommendedName>
        <fullName evidence="5">Alpha/beta hydrolase fold-3 domain-containing protein</fullName>
    </recommendedName>
</protein>
<comment type="similarity">
    <text evidence="1">Belongs to the 'GDXG' lipolytic enzyme family.</text>
</comment>
<evidence type="ECO:0000256" key="4">
    <source>
        <dbReference type="SAM" id="MobiDB-lite"/>
    </source>
</evidence>
<sequence length="368" mass="41117">MAQNEPDGQDHSIPLECDAKENPRLTVDERDERHLTTRLVQTILKPIKPALVKAGKTDSADPTRLKAPKSALKRCHIEERQVEGIWVYDLTSKPEHEEEGEPSNRQPRRIIYFGGGGWQMPPSSQHFCLCAELVYRLSNTTVTIVSPPFAPKYPVSEAFPKIEDAYNALLRETALRGESVVVAGDSSGGNIALCLVLWTLLNGVEKDSKPPTAILAISPSTDLRHEHEDIKSSDKFDPILTHDAINSTAETWCPDGSLEDHPPPEMKTEEDKRDGVFDWTFGDPRVSPIQGDLSVLVQNNVKVHGITGSYDVLEPEAVAFREKCKKEGIQGEWLAWEGQMHCFPLAFRYGLKESKAAMDWITDVLERT</sequence>
<gene>
    <name evidence="6" type="ORF">FZEAL_5493</name>
</gene>
<dbReference type="PANTHER" id="PTHR48081">
    <property type="entry name" value="AB HYDROLASE SUPERFAMILY PROTEIN C4A8.06C"/>
    <property type="match status" value="1"/>
</dbReference>
<comment type="caution">
    <text evidence="6">The sequence shown here is derived from an EMBL/GenBank/DDBJ whole genome shotgun (WGS) entry which is preliminary data.</text>
</comment>
<dbReference type="Proteomes" id="UP000635477">
    <property type="component" value="Unassembled WGS sequence"/>
</dbReference>
<dbReference type="SUPFAM" id="SSF53474">
    <property type="entry name" value="alpha/beta-Hydrolases"/>
    <property type="match status" value="1"/>
</dbReference>
<name>A0A8H4XKF4_9HYPO</name>
<evidence type="ECO:0000256" key="3">
    <source>
        <dbReference type="PROSITE-ProRule" id="PRU10038"/>
    </source>
</evidence>
<dbReference type="InterPro" id="IPR050300">
    <property type="entry name" value="GDXG_lipolytic_enzyme"/>
</dbReference>
<dbReference type="Pfam" id="PF07859">
    <property type="entry name" value="Abhydrolase_3"/>
    <property type="match status" value="1"/>
</dbReference>
<feature type="domain" description="Alpha/beta hydrolase fold-3" evidence="5">
    <location>
        <begin position="110"/>
        <end position="344"/>
    </location>
</feature>
<reference evidence="6" key="2">
    <citation type="submission" date="2020-05" db="EMBL/GenBank/DDBJ databases">
        <authorList>
            <person name="Kim H.-S."/>
            <person name="Proctor R.H."/>
            <person name="Brown D.W."/>
        </authorList>
    </citation>
    <scope>NUCLEOTIDE SEQUENCE</scope>
    <source>
        <strain evidence="6">NRRL 22465</strain>
    </source>
</reference>
<dbReference type="PROSITE" id="PS01174">
    <property type="entry name" value="LIPASE_GDXG_SER"/>
    <property type="match status" value="1"/>
</dbReference>
<keyword evidence="2" id="KW-0378">Hydrolase</keyword>
<evidence type="ECO:0000259" key="5">
    <source>
        <dbReference type="Pfam" id="PF07859"/>
    </source>
</evidence>
<dbReference type="OrthoDB" id="2152029at2759"/>
<dbReference type="AlphaFoldDB" id="A0A8H4XKF4"/>
<feature type="compositionally biased region" description="Basic and acidic residues" evidence="4">
    <location>
        <begin position="258"/>
        <end position="270"/>
    </location>
</feature>
<feature type="region of interest" description="Disordered" evidence="4">
    <location>
        <begin position="251"/>
        <end position="270"/>
    </location>
</feature>
<accession>A0A8H4XKF4</accession>
<dbReference type="PANTHER" id="PTHR48081:SF8">
    <property type="entry name" value="ALPHA_BETA HYDROLASE FOLD-3 DOMAIN-CONTAINING PROTEIN-RELATED"/>
    <property type="match status" value="1"/>
</dbReference>
<organism evidence="6 7">
    <name type="scientific">Fusarium zealandicum</name>
    <dbReference type="NCBI Taxonomy" id="1053134"/>
    <lineage>
        <taxon>Eukaryota</taxon>
        <taxon>Fungi</taxon>
        <taxon>Dikarya</taxon>
        <taxon>Ascomycota</taxon>
        <taxon>Pezizomycotina</taxon>
        <taxon>Sordariomycetes</taxon>
        <taxon>Hypocreomycetidae</taxon>
        <taxon>Hypocreales</taxon>
        <taxon>Nectriaceae</taxon>
        <taxon>Fusarium</taxon>
        <taxon>Fusarium staphyleae species complex</taxon>
    </lineage>
</organism>
<proteinExistence type="inferred from homology"/>
<dbReference type="InterPro" id="IPR013094">
    <property type="entry name" value="AB_hydrolase_3"/>
</dbReference>
<evidence type="ECO:0000313" key="6">
    <source>
        <dbReference type="EMBL" id="KAF4978067.1"/>
    </source>
</evidence>
<feature type="active site" evidence="3">
    <location>
        <position position="186"/>
    </location>
</feature>
<evidence type="ECO:0000256" key="1">
    <source>
        <dbReference type="ARBA" id="ARBA00010515"/>
    </source>
</evidence>
<keyword evidence="7" id="KW-1185">Reference proteome</keyword>
<feature type="region of interest" description="Disordered" evidence="4">
    <location>
        <begin position="1"/>
        <end position="24"/>
    </location>
</feature>
<dbReference type="Gene3D" id="3.40.50.1820">
    <property type="entry name" value="alpha/beta hydrolase"/>
    <property type="match status" value="1"/>
</dbReference>
<dbReference type="GO" id="GO:0016787">
    <property type="term" value="F:hydrolase activity"/>
    <property type="evidence" value="ECO:0007669"/>
    <property type="project" value="UniProtKB-KW"/>
</dbReference>
<dbReference type="InterPro" id="IPR029058">
    <property type="entry name" value="AB_hydrolase_fold"/>
</dbReference>
<evidence type="ECO:0000313" key="7">
    <source>
        <dbReference type="Proteomes" id="UP000635477"/>
    </source>
</evidence>